<dbReference type="GO" id="GO:0016491">
    <property type="term" value="F:oxidoreductase activity"/>
    <property type="evidence" value="ECO:0007669"/>
    <property type="project" value="UniProtKB-KW"/>
</dbReference>
<dbReference type="Proteomes" id="UP000199266">
    <property type="component" value="Unassembled WGS sequence"/>
</dbReference>
<feature type="domain" description="GFO/IDH/MocA-like oxidoreductase" evidence="4">
    <location>
        <begin position="131"/>
        <end position="251"/>
    </location>
</feature>
<evidence type="ECO:0000256" key="2">
    <source>
        <dbReference type="ARBA" id="ARBA00023002"/>
    </source>
</evidence>
<evidence type="ECO:0000259" key="3">
    <source>
        <dbReference type="Pfam" id="PF01408"/>
    </source>
</evidence>
<protein>
    <submittedName>
        <fullName evidence="5">Myo-inositol 2-dehydrogenase</fullName>
    </submittedName>
</protein>
<organism evidence="5 6">
    <name type="scientific">Acetomicrobium thermoterrenum DSM 13490</name>
    <dbReference type="NCBI Taxonomy" id="1120987"/>
    <lineage>
        <taxon>Bacteria</taxon>
        <taxon>Thermotogati</taxon>
        <taxon>Synergistota</taxon>
        <taxon>Synergistia</taxon>
        <taxon>Synergistales</taxon>
        <taxon>Acetomicrobiaceae</taxon>
        <taxon>Acetomicrobium</taxon>
    </lineage>
</organism>
<gene>
    <name evidence="5" type="ORF">SAMN03080603_01922</name>
</gene>
<evidence type="ECO:0000259" key="4">
    <source>
        <dbReference type="Pfam" id="PF22725"/>
    </source>
</evidence>
<dbReference type="NCBIfam" id="TIGR04380">
    <property type="entry name" value="myo_inos_iolG"/>
    <property type="match status" value="1"/>
</dbReference>
<dbReference type="AlphaFoldDB" id="A0A1H3HG98"/>
<feature type="domain" description="Gfo/Idh/MocA-like oxidoreductase N-terminal" evidence="3">
    <location>
        <begin position="4"/>
        <end position="118"/>
    </location>
</feature>
<dbReference type="SUPFAM" id="SSF55347">
    <property type="entry name" value="Glyceraldehyde-3-phosphate dehydrogenase-like, C-terminal domain"/>
    <property type="match status" value="1"/>
</dbReference>
<dbReference type="PANTHER" id="PTHR42840:SF3">
    <property type="entry name" value="BINDING ROSSMANN FOLD OXIDOREDUCTASE, PUTATIVE (AFU_ORTHOLOGUE AFUA_2G10240)-RELATED"/>
    <property type="match status" value="1"/>
</dbReference>
<proteinExistence type="inferred from homology"/>
<dbReference type="Pfam" id="PF22725">
    <property type="entry name" value="GFO_IDH_MocA_C3"/>
    <property type="match status" value="1"/>
</dbReference>
<name>A0A1H3HG98_9BACT</name>
<dbReference type="RefSeq" id="WP_200778755.1">
    <property type="nucleotide sequence ID" value="NZ_FNPD01000015.1"/>
</dbReference>
<dbReference type="InterPro" id="IPR000683">
    <property type="entry name" value="Gfo/Idh/MocA-like_OxRdtase_N"/>
</dbReference>
<sequence>MRKLRVGIIGLGRIGRMHARNIKSIIQADLAAISDISEEAVNSVAEELQINQKYYDYREMLNDPSIEAVVICSSTNTHAQIIKEAASAKKHIFCEKPIALTIEEVNDALNSINISGIKFFLGFNRRFDPTFSKMKEEIKSGKIGTPHLAIITSRDPAPPSLDYVKSSGGLFLDMTIHDFDMARFMLNDEPYEIYVSASSLVDPAIGKAGDVDTAAIVITMKSGARVIINNSRKAVYGYDQRVEIFGSEGMIMNQNMPKDFAFLSNPYETQLSNPVYFFIERYKEAYIHEIETFISCVMQDEIPPVGGEDGKISLLMGYAAQKSLTENRPVKFSEVI</sequence>
<reference evidence="6" key="1">
    <citation type="submission" date="2016-10" db="EMBL/GenBank/DDBJ databases">
        <authorList>
            <person name="Varghese N."/>
            <person name="Submissions S."/>
        </authorList>
    </citation>
    <scope>NUCLEOTIDE SEQUENCE [LARGE SCALE GENOMIC DNA]</scope>
    <source>
        <strain evidence="6">DSM 13490</strain>
    </source>
</reference>
<dbReference type="GO" id="GO:0000166">
    <property type="term" value="F:nucleotide binding"/>
    <property type="evidence" value="ECO:0007669"/>
    <property type="project" value="InterPro"/>
</dbReference>
<evidence type="ECO:0000313" key="5">
    <source>
        <dbReference type="EMBL" id="SDY14482.1"/>
    </source>
</evidence>
<evidence type="ECO:0000313" key="6">
    <source>
        <dbReference type="Proteomes" id="UP000199266"/>
    </source>
</evidence>
<dbReference type="Gene3D" id="3.40.50.720">
    <property type="entry name" value="NAD(P)-binding Rossmann-like Domain"/>
    <property type="match status" value="1"/>
</dbReference>
<dbReference type="Gene3D" id="3.30.360.10">
    <property type="entry name" value="Dihydrodipicolinate Reductase, domain 2"/>
    <property type="match status" value="1"/>
</dbReference>
<dbReference type="SUPFAM" id="SSF51735">
    <property type="entry name" value="NAD(P)-binding Rossmann-fold domains"/>
    <property type="match status" value="1"/>
</dbReference>
<dbReference type="Pfam" id="PF01408">
    <property type="entry name" value="GFO_IDH_MocA"/>
    <property type="match status" value="1"/>
</dbReference>
<dbReference type="InterPro" id="IPR055170">
    <property type="entry name" value="GFO_IDH_MocA-like_dom"/>
</dbReference>
<comment type="similarity">
    <text evidence="1">Belongs to the Gfo/Idh/MocA family.</text>
</comment>
<keyword evidence="6" id="KW-1185">Reference proteome</keyword>
<accession>A0A1H3HG98</accession>
<dbReference type="InterPro" id="IPR030827">
    <property type="entry name" value="Myo_inos_IolG"/>
</dbReference>
<dbReference type="EMBL" id="FNPD01000015">
    <property type="protein sequence ID" value="SDY14482.1"/>
    <property type="molecule type" value="Genomic_DNA"/>
</dbReference>
<keyword evidence="2" id="KW-0560">Oxidoreductase</keyword>
<dbReference type="FunFam" id="3.30.360.10:FF:000023">
    <property type="entry name" value="Inositol 2-dehydrogenase"/>
    <property type="match status" value="1"/>
</dbReference>
<evidence type="ECO:0000256" key="1">
    <source>
        <dbReference type="ARBA" id="ARBA00010928"/>
    </source>
</evidence>
<dbReference type="PANTHER" id="PTHR42840">
    <property type="entry name" value="NAD(P)-BINDING ROSSMANN-FOLD SUPERFAMILY PROTEIN-RELATED"/>
    <property type="match status" value="1"/>
</dbReference>
<dbReference type="InterPro" id="IPR036291">
    <property type="entry name" value="NAD(P)-bd_dom_sf"/>
</dbReference>